<accession>A0A7W7H2J3</accession>
<organism evidence="1 2">
    <name type="scientific">Actinoplanes octamycinicus</name>
    <dbReference type="NCBI Taxonomy" id="135948"/>
    <lineage>
        <taxon>Bacteria</taxon>
        <taxon>Bacillati</taxon>
        <taxon>Actinomycetota</taxon>
        <taxon>Actinomycetes</taxon>
        <taxon>Micromonosporales</taxon>
        <taxon>Micromonosporaceae</taxon>
        <taxon>Actinoplanes</taxon>
    </lineage>
</organism>
<reference evidence="1 2" key="1">
    <citation type="submission" date="2020-08" db="EMBL/GenBank/DDBJ databases">
        <title>Sequencing the genomes of 1000 actinobacteria strains.</title>
        <authorList>
            <person name="Klenk H.-P."/>
        </authorList>
    </citation>
    <scope>NUCLEOTIDE SEQUENCE [LARGE SCALE GENOMIC DNA]</scope>
    <source>
        <strain evidence="1 2">DSM 45809</strain>
    </source>
</reference>
<comment type="caution">
    <text evidence="1">The sequence shown here is derived from an EMBL/GenBank/DDBJ whole genome shotgun (WGS) entry which is preliminary data.</text>
</comment>
<dbReference type="RefSeq" id="WP_185043113.1">
    <property type="nucleotide sequence ID" value="NZ_BAABFG010000005.1"/>
</dbReference>
<evidence type="ECO:0000313" key="2">
    <source>
        <dbReference type="Proteomes" id="UP000546162"/>
    </source>
</evidence>
<dbReference type="EMBL" id="JACHNB010000001">
    <property type="protein sequence ID" value="MBB4742794.1"/>
    <property type="molecule type" value="Genomic_DNA"/>
</dbReference>
<proteinExistence type="predicted"/>
<sequence length="164" mass="17441">MSSDVGSALTPAEERALVVELAGLVVGDVKPAELEVFDDTVEEYFEDTETALRTSGRDESLGFGFEGLLLAPYVLAVAGPVIRYLAGVVSEAAQAEVRPRLVALLRRLFRTVAPPSDDAPVTLSPGQIQHVRDLVVRTAGDIQLDETRTRLLADAVAGQLIATG</sequence>
<gene>
    <name evidence="1" type="ORF">BJY16_006253</name>
</gene>
<keyword evidence="2" id="KW-1185">Reference proteome</keyword>
<name>A0A7W7H2J3_9ACTN</name>
<dbReference type="Proteomes" id="UP000546162">
    <property type="component" value="Unassembled WGS sequence"/>
</dbReference>
<protein>
    <submittedName>
        <fullName evidence="1">Uncharacterized protein</fullName>
    </submittedName>
</protein>
<dbReference type="AlphaFoldDB" id="A0A7W7H2J3"/>
<evidence type="ECO:0000313" key="1">
    <source>
        <dbReference type="EMBL" id="MBB4742794.1"/>
    </source>
</evidence>